<dbReference type="Proteomes" id="UP001164712">
    <property type="component" value="Chromosome"/>
</dbReference>
<accession>A0ABY7HNT1</accession>
<dbReference type="EMBL" id="CP114058">
    <property type="protein sequence ID" value="WAT00687.1"/>
    <property type="molecule type" value="Genomic_DNA"/>
</dbReference>
<feature type="transmembrane region" description="Helical" evidence="1">
    <location>
        <begin position="93"/>
        <end position="112"/>
    </location>
</feature>
<feature type="transmembrane region" description="Helical" evidence="1">
    <location>
        <begin position="15"/>
        <end position="40"/>
    </location>
</feature>
<name>A0ABY7HNT1_9GAMM</name>
<keyword evidence="1" id="KW-1133">Transmembrane helix</keyword>
<keyword evidence="1" id="KW-0812">Transmembrane</keyword>
<evidence type="ECO:0000313" key="3">
    <source>
        <dbReference type="Proteomes" id="UP001164712"/>
    </source>
</evidence>
<proteinExistence type="predicted"/>
<reference evidence="2" key="1">
    <citation type="submission" date="2022-12" db="EMBL/GenBank/DDBJ databases">
        <title>Complete genome sequence of an Australian strain of Rouxiella badensis DAR84756 and resolution of the R. badensis DSM100043 and R. chamberiensis DSM28324 genomes.</title>
        <authorList>
            <person name="Paul S."/>
            <person name="Anderson P.J."/>
            <person name="Maynard G."/>
            <person name="Dyall-Smith M."/>
            <person name="Kudinha T."/>
        </authorList>
    </citation>
    <scope>NUCLEOTIDE SEQUENCE</scope>
    <source>
        <strain evidence="2">DSM 28324</strain>
    </source>
</reference>
<dbReference type="RefSeq" id="WP_241481429.1">
    <property type="nucleotide sequence ID" value="NZ_CP114058.1"/>
</dbReference>
<feature type="transmembrane region" description="Helical" evidence="1">
    <location>
        <begin position="52"/>
        <end position="73"/>
    </location>
</feature>
<keyword evidence="3" id="KW-1185">Reference proteome</keyword>
<organism evidence="2 3">
    <name type="scientific">Rouxiella chamberiensis</name>
    <dbReference type="NCBI Taxonomy" id="1513468"/>
    <lineage>
        <taxon>Bacteria</taxon>
        <taxon>Pseudomonadati</taxon>
        <taxon>Pseudomonadota</taxon>
        <taxon>Gammaproteobacteria</taxon>
        <taxon>Enterobacterales</taxon>
        <taxon>Yersiniaceae</taxon>
        <taxon>Rouxiella</taxon>
    </lineage>
</organism>
<keyword evidence="1" id="KW-0472">Membrane</keyword>
<sequence length="119" mass="13651">MSQYLGDHRGAIADLHAFIILPVTLAVEYVIYFMVSYFLFDKVKTLTYKRESTFQALSLIVNALFLFIFTALYSRGFKEGILDDAVMQVDNFPASKIYFTTMAVSLVCLLGWRKIWRAA</sequence>
<gene>
    <name evidence="2" type="ORF">O1V66_17780</name>
</gene>
<evidence type="ECO:0000256" key="1">
    <source>
        <dbReference type="SAM" id="Phobius"/>
    </source>
</evidence>
<evidence type="ECO:0000313" key="2">
    <source>
        <dbReference type="EMBL" id="WAT00687.1"/>
    </source>
</evidence>
<protein>
    <submittedName>
        <fullName evidence="2">Uncharacterized protein</fullName>
    </submittedName>
</protein>